<evidence type="ECO:0000313" key="1">
    <source>
        <dbReference type="EMBL" id="GAI72230.1"/>
    </source>
</evidence>
<comment type="caution">
    <text evidence="1">The sequence shown here is derived from an EMBL/GenBank/DDBJ whole genome shotgun (WGS) entry which is preliminary data.</text>
</comment>
<accession>X1S9X1</accession>
<sequence length="253" mass="29072">MSYKRYDFLSATWSQEYVITEDDSLGLSARPKVVTDSNLNVYVFWLDERDTPLTIWYKVNDGTGWTADIRLTDLTASPNGYFGVTVSPNDYVHVCWQDYRSGTPEIYYKFFDGSSWSVEEAVTNNGFMSVYPRMAPDDSNNIHLFYGGNAHLYYLMWDAQTQTWGNGMDFQTAFALPHADITVDLTTGDRHVVFAEYIGYSVIFYKKYDSSTGTWETDLQLTFTTDGSYKPQVATDMNNLVYITWYDYRCGTG</sequence>
<dbReference type="EMBL" id="BARW01002603">
    <property type="protein sequence ID" value="GAI72230.1"/>
    <property type="molecule type" value="Genomic_DNA"/>
</dbReference>
<organism evidence="1">
    <name type="scientific">marine sediment metagenome</name>
    <dbReference type="NCBI Taxonomy" id="412755"/>
    <lineage>
        <taxon>unclassified sequences</taxon>
        <taxon>metagenomes</taxon>
        <taxon>ecological metagenomes</taxon>
    </lineage>
</organism>
<protein>
    <recommendedName>
        <fullName evidence="2">Sialidase domain-containing protein</fullName>
    </recommendedName>
</protein>
<dbReference type="Gene3D" id="2.120.10.70">
    <property type="entry name" value="Fucose-specific lectin"/>
    <property type="match status" value="1"/>
</dbReference>
<feature type="non-terminal residue" evidence="1">
    <location>
        <position position="253"/>
    </location>
</feature>
<proteinExistence type="predicted"/>
<evidence type="ECO:0008006" key="2">
    <source>
        <dbReference type="Google" id="ProtNLM"/>
    </source>
</evidence>
<dbReference type="AlphaFoldDB" id="X1S9X1"/>
<dbReference type="SUPFAM" id="SSF89372">
    <property type="entry name" value="Fucose-specific lectin"/>
    <property type="match status" value="1"/>
</dbReference>
<gene>
    <name evidence="1" type="ORF">S12H4_07159</name>
</gene>
<reference evidence="1" key="1">
    <citation type="journal article" date="2014" name="Front. Microbiol.">
        <title>High frequency of phylogenetically diverse reductive dehalogenase-homologous genes in deep subseafloor sedimentary metagenomes.</title>
        <authorList>
            <person name="Kawai M."/>
            <person name="Futagami T."/>
            <person name="Toyoda A."/>
            <person name="Takaki Y."/>
            <person name="Nishi S."/>
            <person name="Hori S."/>
            <person name="Arai W."/>
            <person name="Tsubouchi T."/>
            <person name="Morono Y."/>
            <person name="Uchiyama I."/>
            <person name="Ito T."/>
            <person name="Fujiyama A."/>
            <person name="Inagaki F."/>
            <person name="Takami H."/>
        </authorList>
    </citation>
    <scope>NUCLEOTIDE SEQUENCE</scope>
    <source>
        <strain evidence="1">Expedition CK06-06</strain>
    </source>
</reference>
<name>X1S9X1_9ZZZZ</name>